<dbReference type="PANTHER" id="PTHR11496">
    <property type="entry name" value="ALCOHOL DEHYDROGENASE"/>
    <property type="match status" value="1"/>
</dbReference>
<keyword evidence="3" id="KW-0520">NAD</keyword>
<evidence type="ECO:0000256" key="2">
    <source>
        <dbReference type="ARBA" id="ARBA00023002"/>
    </source>
</evidence>
<proteinExistence type="inferred from homology"/>
<dbReference type="Pfam" id="PF25137">
    <property type="entry name" value="ADH_Fe_C"/>
    <property type="match status" value="1"/>
</dbReference>
<sequence>GASAVAFTEVEPDPRVATVDKCGALCKAEKCDLVIVAGGGSSMDIAKGAAILATNDGSIHDYLAGRGEEIKEPVNPPIPLIAIPTTSGSGSEVSECIVIVDTNNIKDIMFSPMLAATYAVVDPELTYSVPKNTTIHTGLDVLSHALEAYSSVMDDAVAELMALEALRIVFR</sequence>
<dbReference type="PANTHER" id="PTHR11496:SF102">
    <property type="entry name" value="ALCOHOL DEHYDROGENASE 4"/>
    <property type="match status" value="1"/>
</dbReference>
<dbReference type="FunFam" id="3.40.50.1970:FF:000003">
    <property type="entry name" value="Alcohol dehydrogenase, iron-containing"/>
    <property type="match status" value="1"/>
</dbReference>
<dbReference type="Gene3D" id="3.40.50.1970">
    <property type="match status" value="1"/>
</dbReference>
<dbReference type="InterPro" id="IPR056798">
    <property type="entry name" value="ADH_Fe_C"/>
</dbReference>
<dbReference type="InterPro" id="IPR001670">
    <property type="entry name" value="ADH_Fe/GldA"/>
</dbReference>
<organism evidence="6">
    <name type="scientific">human gut metagenome</name>
    <dbReference type="NCBI Taxonomy" id="408170"/>
    <lineage>
        <taxon>unclassified sequences</taxon>
        <taxon>metagenomes</taxon>
        <taxon>organismal metagenomes</taxon>
    </lineage>
</organism>
<dbReference type="PROSITE" id="PS00913">
    <property type="entry name" value="ADH_IRON_1"/>
    <property type="match status" value="1"/>
</dbReference>
<gene>
    <name evidence="6" type="ORF">LEA_17745</name>
</gene>
<dbReference type="Gene3D" id="1.20.1090.10">
    <property type="entry name" value="Dehydroquinate synthase-like - alpha domain"/>
    <property type="match status" value="1"/>
</dbReference>
<evidence type="ECO:0000256" key="1">
    <source>
        <dbReference type="ARBA" id="ARBA00007358"/>
    </source>
</evidence>
<feature type="non-terminal residue" evidence="6">
    <location>
        <position position="1"/>
    </location>
</feature>
<evidence type="ECO:0000313" key="6">
    <source>
        <dbReference type="EMBL" id="EKC50703.1"/>
    </source>
</evidence>
<reference evidence="6" key="1">
    <citation type="journal article" date="2013" name="Environ. Microbiol.">
        <title>Microbiota from the distal guts of lean and obese adolescents exhibit partial functional redundancy besides clear differences in community structure.</title>
        <authorList>
            <person name="Ferrer M."/>
            <person name="Ruiz A."/>
            <person name="Lanza F."/>
            <person name="Haange S.B."/>
            <person name="Oberbach A."/>
            <person name="Till H."/>
            <person name="Bargiela R."/>
            <person name="Campoy C."/>
            <person name="Segura M.T."/>
            <person name="Richter M."/>
            <person name="von Bergen M."/>
            <person name="Seifert J."/>
            <person name="Suarez A."/>
        </authorList>
    </citation>
    <scope>NUCLEOTIDE SEQUENCE</scope>
</reference>
<comment type="caution">
    <text evidence="6">The sequence shown here is derived from an EMBL/GenBank/DDBJ whole genome shotgun (WGS) entry which is preliminary data.</text>
</comment>
<keyword evidence="2" id="KW-0560">Oxidoreductase</keyword>
<dbReference type="InterPro" id="IPR039697">
    <property type="entry name" value="Alcohol_dehydrogenase_Fe"/>
</dbReference>
<name>K1RZB6_9ZZZZ</name>
<dbReference type="AlphaFoldDB" id="K1RZB6"/>
<feature type="domain" description="Fe-containing alcohol dehydrogenase-like C-terminal" evidence="5">
    <location>
        <begin position="134"/>
        <end position="170"/>
    </location>
</feature>
<accession>K1RZB6</accession>
<feature type="non-terminal residue" evidence="6">
    <location>
        <position position="171"/>
    </location>
</feature>
<comment type="similarity">
    <text evidence="1">Belongs to the iron-containing alcohol dehydrogenase family.</text>
</comment>
<evidence type="ECO:0000259" key="5">
    <source>
        <dbReference type="Pfam" id="PF25137"/>
    </source>
</evidence>
<dbReference type="InterPro" id="IPR018211">
    <property type="entry name" value="ADH_Fe_CS"/>
</dbReference>
<evidence type="ECO:0000256" key="3">
    <source>
        <dbReference type="ARBA" id="ARBA00023027"/>
    </source>
</evidence>
<feature type="domain" description="Alcohol dehydrogenase iron-type/glycerol dehydrogenase GldA" evidence="4">
    <location>
        <begin position="3"/>
        <end position="123"/>
    </location>
</feature>
<evidence type="ECO:0000259" key="4">
    <source>
        <dbReference type="Pfam" id="PF00465"/>
    </source>
</evidence>
<dbReference type="GO" id="GO:0046872">
    <property type="term" value="F:metal ion binding"/>
    <property type="evidence" value="ECO:0007669"/>
    <property type="project" value="InterPro"/>
</dbReference>
<dbReference type="EMBL" id="AJWY01012162">
    <property type="protein sequence ID" value="EKC50703.1"/>
    <property type="molecule type" value="Genomic_DNA"/>
</dbReference>
<dbReference type="Pfam" id="PF00465">
    <property type="entry name" value="Fe-ADH"/>
    <property type="match status" value="1"/>
</dbReference>
<dbReference type="SUPFAM" id="SSF56796">
    <property type="entry name" value="Dehydroquinate synthase-like"/>
    <property type="match status" value="1"/>
</dbReference>
<dbReference type="CDD" id="cd08551">
    <property type="entry name" value="Fe-ADH"/>
    <property type="match status" value="1"/>
</dbReference>
<protein>
    <submittedName>
        <fullName evidence="6">Iron-containing alcohol dehydrogenase</fullName>
    </submittedName>
</protein>
<dbReference type="GO" id="GO:0004022">
    <property type="term" value="F:alcohol dehydrogenase (NAD+) activity"/>
    <property type="evidence" value="ECO:0007669"/>
    <property type="project" value="TreeGrafter"/>
</dbReference>